<name>A0A4R3KR45_9SPHI</name>
<reference evidence="3 4" key="1">
    <citation type="submission" date="2019-03" db="EMBL/GenBank/DDBJ databases">
        <title>Genomic Encyclopedia of Type Strains, Phase IV (KMG-IV): sequencing the most valuable type-strain genomes for metagenomic binning, comparative biology and taxonomic classification.</title>
        <authorList>
            <person name="Goeker M."/>
        </authorList>
    </citation>
    <scope>NUCLEOTIDE SEQUENCE [LARGE SCALE GENOMIC DNA]</scope>
    <source>
        <strain evidence="3 4">DSM 21100</strain>
    </source>
</reference>
<keyword evidence="3" id="KW-0255">Endonuclease</keyword>
<dbReference type="GO" id="GO:0004519">
    <property type="term" value="F:endonuclease activity"/>
    <property type="evidence" value="ECO:0007669"/>
    <property type="project" value="UniProtKB-KW"/>
</dbReference>
<keyword evidence="3" id="KW-0540">Nuclease</keyword>
<dbReference type="InterPro" id="IPR053148">
    <property type="entry name" value="PD-DEXK-like_domain"/>
</dbReference>
<feature type="domain" description="YhcG N-terminal" evidence="2">
    <location>
        <begin position="15"/>
        <end position="150"/>
    </location>
</feature>
<evidence type="ECO:0000313" key="4">
    <source>
        <dbReference type="Proteomes" id="UP000295807"/>
    </source>
</evidence>
<evidence type="ECO:0000313" key="3">
    <source>
        <dbReference type="EMBL" id="TCS87201.1"/>
    </source>
</evidence>
<evidence type="ECO:0000259" key="2">
    <source>
        <dbReference type="Pfam" id="PF17761"/>
    </source>
</evidence>
<feature type="domain" description="YhcG PDDEXK nuclease" evidence="1">
    <location>
        <begin position="175"/>
        <end position="328"/>
    </location>
</feature>
<dbReference type="EMBL" id="SMAD01000005">
    <property type="protein sequence ID" value="TCS87201.1"/>
    <property type="molecule type" value="Genomic_DNA"/>
</dbReference>
<dbReference type="AlphaFoldDB" id="A0A4R3KR45"/>
<dbReference type="InterPro" id="IPR011856">
    <property type="entry name" value="tRNA_endonuc-like_dom_sf"/>
</dbReference>
<dbReference type="RefSeq" id="WP_132129247.1">
    <property type="nucleotide sequence ID" value="NZ_CP042432.1"/>
</dbReference>
<comment type="caution">
    <text evidence="3">The sequence shown here is derived from an EMBL/GenBank/DDBJ whole genome shotgun (WGS) entry which is preliminary data.</text>
</comment>
<dbReference type="Pfam" id="PF17761">
    <property type="entry name" value="DUF1016_N"/>
    <property type="match status" value="1"/>
</dbReference>
<dbReference type="Gene3D" id="3.40.1350.10">
    <property type="match status" value="1"/>
</dbReference>
<gene>
    <name evidence="3" type="ORF">EDD80_10512</name>
</gene>
<dbReference type="PANTHER" id="PTHR30547">
    <property type="entry name" value="UNCHARACTERIZED PROTEIN YHCG-RELATED"/>
    <property type="match status" value="1"/>
</dbReference>
<dbReference type="InterPro" id="IPR009362">
    <property type="entry name" value="YhcG_C"/>
</dbReference>
<keyword evidence="3" id="KW-0378">Hydrolase</keyword>
<accession>A0A4R3KR45</accession>
<dbReference type="PANTHER" id="PTHR30547:SF0">
    <property type="entry name" value="BLR8175 PROTEIN"/>
    <property type="match status" value="1"/>
</dbReference>
<keyword evidence="4" id="KW-1185">Reference proteome</keyword>
<dbReference type="OrthoDB" id="9801263at2"/>
<dbReference type="Proteomes" id="UP000295807">
    <property type="component" value="Unassembled WGS sequence"/>
</dbReference>
<evidence type="ECO:0000259" key="1">
    <source>
        <dbReference type="Pfam" id="PF06250"/>
    </source>
</evidence>
<sequence length="338" mass="39325">MKLDFGNHYQELLSEIKQEFEEGRIQVARALNAELINRYFVVGEKIVQRQKKYGWGKSVVEQLSKDLQAEFPRRSGFSARNLWDMRRFYSQYAPHKKLRQVVAEIPWGHNLLILNKTTDIEEAAFYIRESARNGWSRNVLMNFIKADSYSAALKEGKQHNFSTTLPVQLVEQAEETLKSEYSLEFLGLAEPVRERELENKMIEHIRDVLLALGYGFAYMGNQYKIKLGKNEYYIDLLFYHRHLQCMIAVELKAGKFEPAHAAQLNYYLEILDDTIRQPHENPSIGILLCAEKDHLEVEYALRVSNKPIGVAEYSLTRNLPKTLKKVLPEADELKALLR</sequence>
<protein>
    <submittedName>
        <fullName evidence="3">Putative nuclease of restriction endonuclease-like (RecB) superfamily</fullName>
    </submittedName>
</protein>
<proteinExistence type="predicted"/>
<organism evidence="3 4">
    <name type="scientific">Anseongella ginsenosidimutans</name>
    <dbReference type="NCBI Taxonomy" id="496056"/>
    <lineage>
        <taxon>Bacteria</taxon>
        <taxon>Pseudomonadati</taxon>
        <taxon>Bacteroidota</taxon>
        <taxon>Sphingobacteriia</taxon>
        <taxon>Sphingobacteriales</taxon>
        <taxon>Sphingobacteriaceae</taxon>
        <taxon>Anseongella</taxon>
    </lineage>
</organism>
<dbReference type="Pfam" id="PF06250">
    <property type="entry name" value="YhcG_C"/>
    <property type="match status" value="1"/>
</dbReference>
<dbReference type="GO" id="GO:0003676">
    <property type="term" value="F:nucleic acid binding"/>
    <property type="evidence" value="ECO:0007669"/>
    <property type="project" value="InterPro"/>
</dbReference>
<dbReference type="InterPro" id="IPR041527">
    <property type="entry name" value="YhcG_N"/>
</dbReference>